<dbReference type="OrthoDB" id="5342087at2"/>
<dbReference type="GO" id="GO:0004130">
    <property type="term" value="F:cytochrome-c peroxidase activity"/>
    <property type="evidence" value="ECO:0007669"/>
    <property type="project" value="TreeGrafter"/>
</dbReference>
<dbReference type="RefSeq" id="WP_053231904.1">
    <property type="nucleotide sequence ID" value="NZ_CP011125.1"/>
</dbReference>
<gene>
    <name evidence="8" type="ORF">DB32_001726</name>
</gene>
<evidence type="ECO:0000313" key="8">
    <source>
        <dbReference type="EMBL" id="AKF04577.1"/>
    </source>
</evidence>
<dbReference type="InterPro" id="IPR036909">
    <property type="entry name" value="Cyt_c-like_dom_sf"/>
</dbReference>
<evidence type="ECO:0000256" key="2">
    <source>
        <dbReference type="ARBA" id="ARBA00022723"/>
    </source>
</evidence>
<sequence>MRTRTVAIAVALVGLAACARNEDGPARPTPGTPPIDRPRVDSGVSPPPVHDGGTIIQAAEPPPPISGGTLALTPDGTWLVAADPELDTISIVDVETATLRDTIELTDGDEPGRVVIDGAGRGHVVLRSAGAIADVDLASGALIARRPVCAVPRGIAWRASDDSLHVACTEGTLVSLPASGGEPTRRVHVADDLRDVVVDGSDLYVTTFRTAHLLRLDAAGTIVSDAAPREIAIEGLIPMRLTAPGPFQPAVAWRALSSGEGVMMLHQRALSAEFVAEGGYGGGGCGGAIVHTSVSELVAGEMRSGDPLGGVVLGVDVALSPDGLRIAVAAPANAYPRNGGITTVTRSSGDVLVYSRSEATTSSETPTCANGSMPRLEDVGAAIAVLFLPDGRVVAQTRAPSRVLFEAPDPDALVGPVVALGDEDTYDTGHMLFHAAAGGGIACASCHPEGGDDARTWRFAGIGPRRTQTMRGGLLDTAPFHWDGDMREFRDLVHGVFVGRMGGAVFEEGEIGAFGAWMDALPALPRPADADTDRVERGRALFHDATVACATCHAGSALTNSATVDVGTGKALQVPTLLGIVYRAPYMHDGCAPTLRDRFTPGACTGGDAHGRTSHLTSAQIDDLVAYLQTL</sequence>
<dbReference type="SUPFAM" id="SSF46626">
    <property type="entry name" value="Cytochrome c"/>
    <property type="match status" value="2"/>
</dbReference>
<dbReference type="SUPFAM" id="SSF50969">
    <property type="entry name" value="YVTN repeat-like/Quinoprotein amine dehydrogenase"/>
    <property type="match status" value="1"/>
</dbReference>
<dbReference type="InterPro" id="IPR009056">
    <property type="entry name" value="Cyt_c-like_dom"/>
</dbReference>
<accession>A0A0F6W137</accession>
<dbReference type="PROSITE" id="PS51257">
    <property type="entry name" value="PROKAR_LIPOPROTEIN"/>
    <property type="match status" value="1"/>
</dbReference>
<dbReference type="InterPro" id="IPR051395">
    <property type="entry name" value="Cytochrome_c_Peroxidase/MauG"/>
</dbReference>
<evidence type="ECO:0000259" key="7">
    <source>
        <dbReference type="PROSITE" id="PS51007"/>
    </source>
</evidence>
<dbReference type="Gene3D" id="2.130.10.10">
    <property type="entry name" value="YVTN repeat-like/Quinoprotein amine dehydrogenase"/>
    <property type="match status" value="1"/>
</dbReference>
<feature type="chain" id="PRO_5002511636" evidence="6">
    <location>
        <begin position="20"/>
        <end position="631"/>
    </location>
</feature>
<dbReference type="Proteomes" id="UP000034883">
    <property type="component" value="Chromosome"/>
</dbReference>
<organism evidence="8 9">
    <name type="scientific">Sandaracinus amylolyticus</name>
    <dbReference type="NCBI Taxonomy" id="927083"/>
    <lineage>
        <taxon>Bacteria</taxon>
        <taxon>Pseudomonadati</taxon>
        <taxon>Myxococcota</taxon>
        <taxon>Polyangia</taxon>
        <taxon>Polyangiales</taxon>
        <taxon>Sandaracinaceae</taxon>
        <taxon>Sandaracinus</taxon>
    </lineage>
</organism>
<evidence type="ECO:0000256" key="5">
    <source>
        <dbReference type="SAM" id="MobiDB-lite"/>
    </source>
</evidence>
<dbReference type="InterPro" id="IPR011044">
    <property type="entry name" value="Quino_amine_DH_bsu"/>
</dbReference>
<evidence type="ECO:0000256" key="6">
    <source>
        <dbReference type="SAM" id="SignalP"/>
    </source>
</evidence>
<evidence type="ECO:0000256" key="1">
    <source>
        <dbReference type="ARBA" id="ARBA00022617"/>
    </source>
</evidence>
<keyword evidence="6" id="KW-0732">Signal</keyword>
<feature type="region of interest" description="Disordered" evidence="5">
    <location>
        <begin position="21"/>
        <end position="68"/>
    </location>
</feature>
<protein>
    <submittedName>
        <fullName evidence="8">Cytochrome c551 peroxidase</fullName>
    </submittedName>
</protein>
<dbReference type="GO" id="GO:0009055">
    <property type="term" value="F:electron transfer activity"/>
    <property type="evidence" value="ECO:0007669"/>
    <property type="project" value="InterPro"/>
</dbReference>
<keyword evidence="2 4" id="KW-0479">Metal-binding</keyword>
<evidence type="ECO:0000256" key="3">
    <source>
        <dbReference type="ARBA" id="ARBA00023004"/>
    </source>
</evidence>
<dbReference type="GO" id="GO:0020037">
    <property type="term" value="F:heme binding"/>
    <property type="evidence" value="ECO:0007669"/>
    <property type="project" value="InterPro"/>
</dbReference>
<proteinExistence type="predicted"/>
<feature type="signal peptide" evidence="6">
    <location>
        <begin position="1"/>
        <end position="19"/>
    </location>
</feature>
<keyword evidence="9" id="KW-1185">Reference proteome</keyword>
<evidence type="ECO:0000256" key="4">
    <source>
        <dbReference type="PROSITE-ProRule" id="PRU00433"/>
    </source>
</evidence>
<name>A0A0F6W137_9BACT</name>
<dbReference type="PROSITE" id="PS51007">
    <property type="entry name" value="CYTC"/>
    <property type="match status" value="1"/>
</dbReference>
<dbReference type="STRING" id="927083.DB32_001726"/>
<reference evidence="8 9" key="1">
    <citation type="submission" date="2015-03" db="EMBL/GenBank/DDBJ databases">
        <title>Genome assembly of Sandaracinus amylolyticus DSM 53668.</title>
        <authorList>
            <person name="Sharma G."/>
            <person name="Subramanian S."/>
        </authorList>
    </citation>
    <scope>NUCLEOTIDE SEQUENCE [LARGE SCALE GENOMIC DNA]</scope>
    <source>
        <strain evidence="8 9">DSM 53668</strain>
    </source>
</reference>
<dbReference type="KEGG" id="samy:DB32_001726"/>
<evidence type="ECO:0000313" key="9">
    <source>
        <dbReference type="Proteomes" id="UP000034883"/>
    </source>
</evidence>
<keyword evidence="3 4" id="KW-0408">Iron</keyword>
<dbReference type="InterPro" id="IPR015943">
    <property type="entry name" value="WD40/YVTN_repeat-like_dom_sf"/>
</dbReference>
<feature type="domain" description="Cytochrome c" evidence="7">
    <location>
        <begin position="533"/>
        <end position="631"/>
    </location>
</feature>
<dbReference type="AlphaFoldDB" id="A0A0F6W137"/>
<keyword evidence="8" id="KW-0575">Peroxidase</keyword>
<keyword evidence="8" id="KW-0560">Oxidoreductase</keyword>
<dbReference type="PANTHER" id="PTHR30600">
    <property type="entry name" value="CYTOCHROME C PEROXIDASE-RELATED"/>
    <property type="match status" value="1"/>
</dbReference>
<dbReference type="Pfam" id="PF00034">
    <property type="entry name" value="Cytochrom_C"/>
    <property type="match status" value="1"/>
</dbReference>
<dbReference type="GO" id="GO:0046872">
    <property type="term" value="F:metal ion binding"/>
    <property type="evidence" value="ECO:0007669"/>
    <property type="project" value="UniProtKB-KW"/>
</dbReference>
<dbReference type="EMBL" id="CP011125">
    <property type="protein sequence ID" value="AKF04577.1"/>
    <property type="molecule type" value="Genomic_DNA"/>
</dbReference>
<dbReference type="Gene3D" id="1.10.760.10">
    <property type="entry name" value="Cytochrome c-like domain"/>
    <property type="match status" value="2"/>
</dbReference>
<keyword evidence="1 4" id="KW-0349">Heme</keyword>